<evidence type="ECO:0000313" key="2">
    <source>
        <dbReference type="EMBL" id="VAH19801.1"/>
    </source>
</evidence>
<proteinExistence type="predicted"/>
<reference evidence="2 3" key="1">
    <citation type="submission" date="2017-09" db="EMBL/GenBank/DDBJ databases">
        <authorList>
            <consortium name="International Durum Wheat Genome Sequencing Consortium (IDWGSC)"/>
            <person name="Milanesi L."/>
        </authorList>
    </citation>
    <scope>NUCLEOTIDE SEQUENCE [LARGE SCALE GENOMIC DNA]</scope>
    <source>
        <strain evidence="3">cv. Svevo</strain>
    </source>
</reference>
<dbReference type="Proteomes" id="UP000324705">
    <property type="component" value="Chromosome 1B"/>
</dbReference>
<organism evidence="2 3">
    <name type="scientific">Triticum turgidum subsp. durum</name>
    <name type="common">Durum wheat</name>
    <name type="synonym">Triticum durum</name>
    <dbReference type="NCBI Taxonomy" id="4567"/>
    <lineage>
        <taxon>Eukaryota</taxon>
        <taxon>Viridiplantae</taxon>
        <taxon>Streptophyta</taxon>
        <taxon>Embryophyta</taxon>
        <taxon>Tracheophyta</taxon>
        <taxon>Spermatophyta</taxon>
        <taxon>Magnoliopsida</taxon>
        <taxon>Liliopsida</taxon>
        <taxon>Poales</taxon>
        <taxon>Poaceae</taxon>
        <taxon>BOP clade</taxon>
        <taxon>Pooideae</taxon>
        <taxon>Triticodae</taxon>
        <taxon>Triticeae</taxon>
        <taxon>Triticinae</taxon>
        <taxon>Triticum</taxon>
    </lineage>
</organism>
<protein>
    <recommendedName>
        <fullName evidence="1">UspA domain-containing protein</fullName>
    </recommendedName>
</protein>
<dbReference type="InterPro" id="IPR014729">
    <property type="entry name" value="Rossmann-like_a/b/a_fold"/>
</dbReference>
<dbReference type="SUPFAM" id="SSF52402">
    <property type="entry name" value="Adenine nucleotide alpha hydrolases-like"/>
    <property type="match status" value="1"/>
</dbReference>
<dbReference type="PANTHER" id="PTHR46100">
    <property type="entry name" value="IMP2'P"/>
    <property type="match status" value="1"/>
</dbReference>
<name>A0A9R0V9H9_TRITD</name>
<dbReference type="AlphaFoldDB" id="A0A9R0V9H9"/>
<keyword evidence="3" id="KW-1185">Reference proteome</keyword>
<dbReference type="Gramene" id="TRITD1Bv1G160180.2">
    <property type="protein sequence ID" value="TRITD1Bv1G160180.2"/>
    <property type="gene ID" value="TRITD1Bv1G160180"/>
</dbReference>
<dbReference type="Pfam" id="PF00582">
    <property type="entry name" value="Usp"/>
    <property type="match status" value="1"/>
</dbReference>
<dbReference type="CDD" id="cd23659">
    <property type="entry name" value="USP_At3g01520-like"/>
    <property type="match status" value="1"/>
</dbReference>
<gene>
    <name evidence="2" type="ORF">TRITD_1Bv1G160180</name>
</gene>
<dbReference type="Gene3D" id="3.40.50.620">
    <property type="entry name" value="HUPs"/>
    <property type="match status" value="1"/>
</dbReference>
<evidence type="ECO:0000259" key="1">
    <source>
        <dbReference type="Pfam" id="PF00582"/>
    </source>
</evidence>
<dbReference type="EMBL" id="LT934112">
    <property type="protein sequence ID" value="VAH19801.1"/>
    <property type="molecule type" value="Genomic_DNA"/>
</dbReference>
<accession>A0A9R0V9H9</accession>
<evidence type="ECO:0000313" key="3">
    <source>
        <dbReference type="Proteomes" id="UP000324705"/>
    </source>
</evidence>
<feature type="domain" description="UspA" evidence="1">
    <location>
        <begin position="11"/>
        <end position="159"/>
    </location>
</feature>
<dbReference type="InterPro" id="IPR006016">
    <property type="entry name" value="UspA"/>
</dbReference>
<sequence length="207" mass="22772">MAGGADADGERRIGVAMDYSASSKRALEWAVRNLLRRGDTVVVLHVQRHGGEEAKHAVWAKSGSRICSLRSQANACSIGSPAALIPLSEYREPEVMKNYGVTCDAEVLDMLDTAARQLELKVVAKVYWGDAREKLCDAVEEQKIDTIVMGSRGLGTIQRYDTTPVKMLLRTCAILGHGFPEHEIAGCCLHKVVRYSCSDRQSSRHWG</sequence>
<dbReference type="PANTHER" id="PTHR46100:SF2">
    <property type="entry name" value="OS05G0453700 PROTEIN"/>
    <property type="match status" value="1"/>
</dbReference>